<reference evidence="2 4" key="3">
    <citation type="journal article" name="Genome Announc.">
        <title>Complete Genome Sequence of Pseudomonas balearica DSM 6083T.</title>
        <authorList>
            <person name="Bennasar-Figueras A."/>
            <person name="Salva-Serra F."/>
            <person name="Jaen-Luchoro D."/>
            <person name="Segui C."/>
            <person name="Aliaga F."/>
            <person name="Busquets A."/>
            <person name="Gomila M."/>
            <person name="Moore E.R."/>
            <person name="Lalucat J."/>
        </authorList>
    </citation>
    <scope>NUCLEOTIDE SEQUENCE [LARGE SCALE GENOMIC DNA]</scope>
    <source>
        <strain evidence="4">DSM 6083</strain>
        <strain evidence="2">DSM6083</strain>
    </source>
</reference>
<dbReference type="GeneID" id="77258377"/>
<evidence type="ECO:0000313" key="4">
    <source>
        <dbReference type="Proteomes" id="UP000031271"/>
    </source>
</evidence>
<evidence type="ECO:0000313" key="5">
    <source>
        <dbReference type="Proteomes" id="UP000182276"/>
    </source>
</evidence>
<accession>A0A8D3XXH3</accession>
<dbReference type="AlphaFoldDB" id="A0A8D3XXH3"/>
<dbReference type="EMBL" id="FNHO01000001">
    <property type="protein sequence ID" value="SDL91611.1"/>
    <property type="molecule type" value="Genomic_DNA"/>
</dbReference>
<evidence type="ECO:0000313" key="2">
    <source>
        <dbReference type="EMBL" id="AJE13566.1"/>
    </source>
</evidence>
<feature type="region of interest" description="Disordered" evidence="1">
    <location>
        <begin position="1"/>
        <end position="49"/>
    </location>
</feature>
<proteinExistence type="predicted"/>
<organism evidence="2 4">
    <name type="scientific">Stutzerimonas balearica DSM 6083</name>
    <dbReference type="NCBI Taxonomy" id="1123016"/>
    <lineage>
        <taxon>Bacteria</taxon>
        <taxon>Pseudomonadati</taxon>
        <taxon>Pseudomonadota</taxon>
        <taxon>Gammaproteobacteria</taxon>
        <taxon>Pseudomonadales</taxon>
        <taxon>Pseudomonadaceae</taxon>
        <taxon>Stutzerimonas</taxon>
    </lineage>
</organism>
<dbReference type="KEGG" id="pbm:CL52_00335"/>
<keyword evidence="5" id="KW-1185">Reference proteome</keyword>
<feature type="compositionally biased region" description="Basic and acidic residues" evidence="1">
    <location>
        <begin position="15"/>
        <end position="37"/>
    </location>
</feature>
<dbReference type="EMBL" id="CP007511">
    <property type="protein sequence ID" value="AJE13566.1"/>
    <property type="molecule type" value="Genomic_DNA"/>
</dbReference>
<protein>
    <submittedName>
        <fullName evidence="2">Uncharacterized protein</fullName>
    </submittedName>
</protein>
<reference evidence="3 5" key="2">
    <citation type="submission" date="2016-10" db="EMBL/GenBank/DDBJ databases">
        <authorList>
            <person name="Varghese N."/>
            <person name="Submissions S."/>
        </authorList>
    </citation>
    <scope>NUCLEOTIDE SEQUENCE [LARGE SCALE GENOMIC DNA]</scope>
    <source>
        <strain evidence="3 5">DSM 6083</strain>
    </source>
</reference>
<sequence>MKIDKQLPAIGAIDPQERRQPLATERRARQPQRRELDTATAEARARKSTSFSLQLNQQLSSMQSAENYLADLHGRLSQLKLSLGRELGAASPGSGAEAIGEQLEAVGTLLGQRRERSAEALDADFRLRLNEPVRSRFTLAGLSSPEAIRESGAETLVFRAGRQLAEPVAVVLDEAMSDEQILRRFNASLGQAGIRAELDDGGQLRFSARESLWDALKGELAVRGEGKLFAGERFQRVDSHQEQLLELPAAPALDSFNELRQVLDKVVAALDRIASLRDQLGQRQKEIREFLARQADRDEKQWALDFSRSVFNLMQRSPSSYAAVTQTVAAQATLSRFTVVSLLS</sequence>
<dbReference type="RefSeq" id="WP_043217751.1">
    <property type="nucleotide sequence ID" value="NZ_CP007511.1"/>
</dbReference>
<reference evidence="4" key="1">
    <citation type="submission" date="2014-03" db="EMBL/GenBank/DDBJ databases">
        <title>Complete genome of Pseudomonas balearica DSM 6083T, a sewage water isolate from an enrichment with 2-methylnaphthalene.</title>
        <authorList>
            <person name="Salva-Serra F."/>
            <person name="Jaen-Luchoro D."/>
            <person name="Busquets A."/>
            <person name="Pena A."/>
            <person name="Gomila M."/>
            <person name="Bosch R."/>
            <person name="Nogales B."/>
            <person name="Garcia-Valdes E."/>
            <person name="Lalucat J."/>
            <person name="Bennasar A."/>
        </authorList>
    </citation>
    <scope>NUCLEOTIDE SEQUENCE [LARGE SCALE GENOMIC DNA]</scope>
    <source>
        <strain evidence="4">DSM 6083</strain>
    </source>
</reference>
<dbReference type="Proteomes" id="UP000031271">
    <property type="component" value="Chromosome"/>
</dbReference>
<gene>
    <name evidence="2" type="ORF">CL52_00335</name>
    <name evidence="3" type="ORF">SAMN05660875_10165</name>
</gene>
<evidence type="ECO:0000256" key="1">
    <source>
        <dbReference type="SAM" id="MobiDB-lite"/>
    </source>
</evidence>
<evidence type="ECO:0000313" key="3">
    <source>
        <dbReference type="EMBL" id="SDL91611.1"/>
    </source>
</evidence>
<name>A0A8D3XXH3_9GAMM</name>
<dbReference type="Proteomes" id="UP000182276">
    <property type="component" value="Unassembled WGS sequence"/>
</dbReference>